<dbReference type="InterPro" id="IPR023374">
    <property type="entry name" value="AttH-like_dom_sf"/>
</dbReference>
<name>A0ABU3KK70_9BURK</name>
<dbReference type="Proteomes" id="UP001321700">
    <property type="component" value="Unassembled WGS sequence"/>
</dbReference>
<gene>
    <name evidence="3" type="ORF">RAE19_03285</name>
</gene>
<dbReference type="Pfam" id="PF07143">
    <property type="entry name" value="CrtC"/>
    <property type="match status" value="1"/>
</dbReference>
<dbReference type="SUPFAM" id="SSF159245">
    <property type="entry name" value="AttH-like"/>
    <property type="match status" value="1"/>
</dbReference>
<reference evidence="3 4" key="1">
    <citation type="submission" date="2023-08" db="EMBL/GenBank/DDBJ databases">
        <title>Rhodoferax potami sp. nov. and Rhodoferax mekongensis sp. nov., isolated from the Mekong River in Thailand.</title>
        <authorList>
            <person name="Kitikhun S."/>
            <person name="Charoenyingcharoen P."/>
            <person name="Siriarchawattana P."/>
            <person name="Likhitrattanapisal S."/>
            <person name="Nilsakha T."/>
            <person name="Chanpet A."/>
            <person name="Rattanawaree P."/>
            <person name="Ingsriswang S."/>
        </authorList>
    </citation>
    <scope>NUCLEOTIDE SEQUENCE [LARGE SCALE GENOMIC DNA]</scope>
    <source>
        <strain evidence="3 4">TBRC 17660</strain>
    </source>
</reference>
<evidence type="ECO:0000313" key="3">
    <source>
        <dbReference type="EMBL" id="MDT7517768.1"/>
    </source>
</evidence>
<dbReference type="RefSeq" id="WP_313873574.1">
    <property type="nucleotide sequence ID" value="NZ_JAVBIK010000001.1"/>
</dbReference>
<feature type="chain" id="PRO_5047258659" evidence="1">
    <location>
        <begin position="38"/>
        <end position="381"/>
    </location>
</feature>
<keyword evidence="4" id="KW-1185">Reference proteome</keyword>
<comment type="caution">
    <text evidence="3">The sequence shown here is derived from an EMBL/GenBank/DDBJ whole genome shotgun (WGS) entry which is preliminary data.</text>
</comment>
<evidence type="ECO:0000259" key="2">
    <source>
        <dbReference type="Pfam" id="PF07143"/>
    </source>
</evidence>
<keyword evidence="1" id="KW-0732">Signal</keyword>
<feature type="domain" description="AttH" evidence="2">
    <location>
        <begin position="57"/>
        <end position="242"/>
    </location>
</feature>
<dbReference type="PANTHER" id="PTHR38591:SF1">
    <property type="entry name" value="BLL1000 PROTEIN"/>
    <property type="match status" value="1"/>
</dbReference>
<feature type="signal peptide" evidence="1">
    <location>
        <begin position="1"/>
        <end position="37"/>
    </location>
</feature>
<organism evidence="3 4">
    <name type="scientific">Rhodoferax potami</name>
    <dbReference type="NCBI Taxonomy" id="3068338"/>
    <lineage>
        <taxon>Bacteria</taxon>
        <taxon>Pseudomonadati</taxon>
        <taxon>Pseudomonadota</taxon>
        <taxon>Betaproteobacteria</taxon>
        <taxon>Burkholderiales</taxon>
        <taxon>Comamonadaceae</taxon>
        <taxon>Rhodoferax</taxon>
    </lineage>
</organism>
<evidence type="ECO:0000313" key="4">
    <source>
        <dbReference type="Proteomes" id="UP001321700"/>
    </source>
</evidence>
<sequence length="381" mass="42202">MSAPNRIPLSVPGRFSPLRRQMLLAPMLASLPPGAQALPPATLRFPRDAGSHNAFKTEWWYATGYARVPSDRGEASRLLGFQVTFFRSRVEATQGMQSRLAARHLLFAHAAITDVQGRKLWHDQRIARWSGEPAGSNPADVAHASTEDTAVVIRDWFLQRSGPHLQARVLATDFVLDLELQASQPVLLQGVDGLSRKGPQVQQASYYYSVPQLQVRGSVTLKDQKYPLATGSTAWLDHEWSQEVLHPNAVGWDWIGINMLDGGALTAFRLRTAQDTALWDGGSYRSGQGVRRVFAQGELAFTPQRRWTSPASRASYPVEWLVRTPAGSFTVKALLDDQELDSRSSTGAIYWEGLCEVWNTSAELVGRGYLEMTGYASPLKI</sequence>
<dbReference type="PANTHER" id="PTHR38591">
    <property type="entry name" value="HYDROLASE"/>
    <property type="match status" value="1"/>
</dbReference>
<dbReference type="EMBL" id="JAVBIK010000001">
    <property type="protein sequence ID" value="MDT7517768.1"/>
    <property type="molecule type" value="Genomic_DNA"/>
</dbReference>
<dbReference type="Pfam" id="PF17186">
    <property type="entry name" value="Lipocalin_9"/>
    <property type="match status" value="1"/>
</dbReference>
<accession>A0ABU3KK70</accession>
<protein>
    <submittedName>
        <fullName evidence="3">Carotenoid 1,2-hydratase</fullName>
    </submittedName>
</protein>
<dbReference type="Gene3D" id="2.40.370.10">
    <property type="entry name" value="AttH-like domain"/>
    <property type="match status" value="2"/>
</dbReference>
<evidence type="ECO:0000256" key="1">
    <source>
        <dbReference type="SAM" id="SignalP"/>
    </source>
</evidence>
<proteinExistence type="predicted"/>
<dbReference type="InterPro" id="IPR010791">
    <property type="entry name" value="AttH_dom"/>
</dbReference>